<reference evidence="3 4" key="1">
    <citation type="journal article" date="2011" name="J. Bacteriol.">
        <title>Genome Sequence of the Probiotic Strain Bifidobacterium animalis subsp. lactis CNCM I-2494.</title>
        <authorList>
            <person name="Chervaux C."/>
            <person name="Grimaldi C."/>
            <person name="Bolotin A."/>
            <person name="Quinquis B."/>
            <person name="Legrain-Raspaud S."/>
            <person name="van Hylckama Vlieg J.E."/>
            <person name="Denariaz G."/>
            <person name="Smokvina T."/>
        </authorList>
    </citation>
    <scope>NUCLEOTIDE SEQUENCE [LARGE SCALE GENOMIC DNA]</scope>
    <source>
        <strain evidence="3 4">CNCM I-2494</strain>
    </source>
</reference>
<keyword evidence="1" id="KW-0472">Membrane</keyword>
<evidence type="ECO:0000313" key="3">
    <source>
        <dbReference type="EMBL" id="AEK30389.1"/>
    </source>
</evidence>
<dbReference type="AlphaFoldDB" id="A0A806FJX1"/>
<keyword evidence="1" id="KW-1133">Transmembrane helix</keyword>
<feature type="transmembrane region" description="Helical" evidence="1">
    <location>
        <begin position="116"/>
        <end position="136"/>
    </location>
</feature>
<feature type="transmembrane region" description="Helical" evidence="1">
    <location>
        <begin position="64"/>
        <end position="84"/>
    </location>
</feature>
<evidence type="ECO:0000256" key="1">
    <source>
        <dbReference type="SAM" id="Phobius"/>
    </source>
</evidence>
<dbReference type="EMBL" id="CP002915">
    <property type="protein sequence ID" value="AEK30389.1"/>
    <property type="molecule type" value="Genomic_DNA"/>
</dbReference>
<evidence type="ECO:0000259" key="2">
    <source>
        <dbReference type="Pfam" id="PF01478"/>
    </source>
</evidence>
<name>A0A806FJX1_BIFAN</name>
<dbReference type="Gene3D" id="1.20.120.1220">
    <property type="match status" value="1"/>
</dbReference>
<feature type="transmembrane region" description="Helical" evidence="1">
    <location>
        <begin position="41"/>
        <end position="58"/>
    </location>
</feature>
<dbReference type="Proteomes" id="UP000008394">
    <property type="component" value="Chromosome"/>
</dbReference>
<dbReference type="GO" id="GO:0032259">
    <property type="term" value="P:methylation"/>
    <property type="evidence" value="ECO:0007669"/>
    <property type="project" value="UniProtKB-KW"/>
</dbReference>
<dbReference type="InterPro" id="IPR000045">
    <property type="entry name" value="Prepilin_IV_endopep_pep"/>
</dbReference>
<organism evidence="3 4">
    <name type="scientific">Bifidobacterium animalis subsp. lactis CNCM I-2494</name>
    <dbReference type="NCBI Taxonomy" id="1042403"/>
    <lineage>
        <taxon>Bacteria</taxon>
        <taxon>Bacillati</taxon>
        <taxon>Actinomycetota</taxon>
        <taxon>Actinomycetes</taxon>
        <taxon>Bifidobacteriales</taxon>
        <taxon>Bifidobacteriaceae</taxon>
        <taxon>Bifidobacterium</taxon>
    </lineage>
</organism>
<dbReference type="GO" id="GO:0008168">
    <property type="term" value="F:methyltransferase activity"/>
    <property type="evidence" value="ECO:0007669"/>
    <property type="project" value="UniProtKB-KW"/>
</dbReference>
<gene>
    <name evidence="3" type="ORF">BALAC2494_02033</name>
</gene>
<keyword evidence="3" id="KW-0489">Methyltransferase</keyword>
<dbReference type="EC" id="2.1.1.-" evidence="3"/>
<dbReference type="GO" id="GO:0004190">
    <property type="term" value="F:aspartic-type endopeptidase activity"/>
    <property type="evidence" value="ECO:0007669"/>
    <property type="project" value="UniProtKB-EC"/>
</dbReference>
<keyword evidence="1" id="KW-0812">Transmembrane</keyword>
<feature type="domain" description="Prepilin type IV endopeptidase peptidase" evidence="2">
    <location>
        <begin position="22"/>
        <end position="124"/>
    </location>
</feature>
<dbReference type="Pfam" id="PF01478">
    <property type="entry name" value="Peptidase_A24"/>
    <property type="match status" value="1"/>
</dbReference>
<dbReference type="EC" id="3.4.23.43" evidence="3"/>
<dbReference type="KEGG" id="bnm:BALAC2494_02033"/>
<keyword evidence="3" id="KW-0378">Hydrolase</keyword>
<dbReference type="GO" id="GO:0016020">
    <property type="term" value="C:membrane"/>
    <property type="evidence" value="ECO:0007669"/>
    <property type="project" value="InterPro"/>
</dbReference>
<sequence length="172" mass="18594">MFYVNPDYLNHMYWLITIPSLVCGLAISVTDLRRRIVPRPWVMAGVAVQCVVFLTAGIRSHDLWPFVCACFGLVGAVGVQLSLAMAIPRHALGLGDVTASGMAGFATGYFGLECYLWFWLCMGVLGVGWVPAYSVYSRVRSRGRTGDGVGRLRVPFVPVIATAAALAVMCCA</sequence>
<proteinExistence type="predicted"/>
<feature type="transmembrane region" description="Helical" evidence="1">
    <location>
        <begin position="12"/>
        <end position="29"/>
    </location>
</feature>
<keyword evidence="3" id="KW-0808">Transferase</keyword>
<feature type="transmembrane region" description="Helical" evidence="1">
    <location>
        <begin position="91"/>
        <end position="110"/>
    </location>
</feature>
<evidence type="ECO:0000313" key="4">
    <source>
        <dbReference type="Proteomes" id="UP000008394"/>
    </source>
</evidence>
<accession>A0A806FJX1</accession>
<protein>
    <submittedName>
        <fullName evidence="3">Prepilin peptidase</fullName>
        <ecNumber evidence="3">2.1.1.-</ecNumber>
        <ecNumber evidence="3">3.4.23.43</ecNumber>
    </submittedName>
</protein>